<keyword evidence="2" id="KW-0813">Transport</keyword>
<feature type="transmembrane region" description="Helical" evidence="10">
    <location>
        <begin position="1656"/>
        <end position="1676"/>
    </location>
</feature>
<feature type="transmembrane region" description="Helical" evidence="10">
    <location>
        <begin position="798"/>
        <end position="818"/>
    </location>
</feature>
<comment type="subcellular location">
    <subcellularLocation>
        <location evidence="1">Membrane</location>
        <topology evidence="1">Multi-pass membrane protein</topology>
    </subcellularLocation>
</comment>
<feature type="transmembrane region" description="Helical" evidence="10">
    <location>
        <begin position="1293"/>
        <end position="1312"/>
    </location>
</feature>
<dbReference type="InterPro" id="IPR000595">
    <property type="entry name" value="cNMP-bd_dom"/>
</dbReference>
<keyword evidence="13" id="KW-1185">Reference proteome</keyword>
<dbReference type="Gene3D" id="1.10.287.630">
    <property type="entry name" value="Helix hairpin bin"/>
    <property type="match status" value="2"/>
</dbReference>
<feature type="transmembrane region" description="Helical" evidence="10">
    <location>
        <begin position="249"/>
        <end position="273"/>
    </location>
</feature>
<dbReference type="InterPro" id="IPR005821">
    <property type="entry name" value="Ion_trans_dom"/>
</dbReference>
<feature type="transmembrane region" description="Helical" evidence="10">
    <location>
        <begin position="47"/>
        <end position="65"/>
    </location>
</feature>
<dbReference type="EMBL" id="GL376635">
    <property type="status" value="NOT_ANNOTATED_CDS"/>
    <property type="molecule type" value="Genomic_DNA"/>
</dbReference>
<keyword evidence="7" id="KW-1071">Ligand-gated ion channel</keyword>
<feature type="transmembrane region" description="Helical" evidence="10">
    <location>
        <begin position="573"/>
        <end position="594"/>
    </location>
</feature>
<reference evidence="13" key="1">
    <citation type="journal article" date="2010" name="Genome Biol.">
        <title>Genome sequence of the necrotrophic plant pathogen Pythium ultimum reveals original pathogenicity mechanisms and effector repertoire.</title>
        <authorList>
            <person name="Levesque C.A."/>
            <person name="Brouwer H."/>
            <person name="Cano L."/>
            <person name="Hamilton J.P."/>
            <person name="Holt C."/>
            <person name="Huitema E."/>
            <person name="Raffaele S."/>
            <person name="Robideau G.P."/>
            <person name="Thines M."/>
            <person name="Win J."/>
            <person name="Zerillo M.M."/>
            <person name="Beakes G.W."/>
            <person name="Boore J.L."/>
            <person name="Busam D."/>
            <person name="Dumas B."/>
            <person name="Ferriera S."/>
            <person name="Fuerstenberg S.I."/>
            <person name="Gachon C.M."/>
            <person name="Gaulin E."/>
            <person name="Govers F."/>
            <person name="Grenville-Briggs L."/>
            <person name="Horner N."/>
            <person name="Hostetler J."/>
            <person name="Jiang R.H."/>
            <person name="Johnson J."/>
            <person name="Krajaejun T."/>
            <person name="Lin H."/>
            <person name="Meijer H.J."/>
            <person name="Moore B."/>
            <person name="Morris P."/>
            <person name="Phuntmart V."/>
            <person name="Puiu D."/>
            <person name="Shetty J."/>
            <person name="Stajich J.E."/>
            <person name="Tripathy S."/>
            <person name="Wawra S."/>
            <person name="van West P."/>
            <person name="Whitty B.R."/>
            <person name="Coutinho P.M."/>
            <person name="Henrissat B."/>
            <person name="Martin F."/>
            <person name="Thomas P.D."/>
            <person name="Tyler B.M."/>
            <person name="De Vries R.P."/>
            <person name="Kamoun S."/>
            <person name="Yandell M."/>
            <person name="Tisserat N."/>
            <person name="Buell C.R."/>
        </authorList>
    </citation>
    <scope>NUCLEOTIDE SEQUENCE</scope>
    <source>
        <strain evidence="13">DAOM:BR144</strain>
    </source>
</reference>
<dbReference type="OMA" id="IHNNAHH"/>
<dbReference type="EnsemblProtists" id="PYU1_T006751">
    <property type="protein sequence ID" value="PYU1_T006751"/>
    <property type="gene ID" value="PYU1_G006738"/>
</dbReference>
<feature type="transmembrane region" description="Helical" evidence="10">
    <location>
        <begin position="1625"/>
        <end position="1644"/>
    </location>
</feature>
<feature type="region of interest" description="Disordered" evidence="9">
    <location>
        <begin position="1546"/>
        <end position="1569"/>
    </location>
</feature>
<evidence type="ECO:0000256" key="1">
    <source>
        <dbReference type="ARBA" id="ARBA00004141"/>
    </source>
</evidence>
<dbReference type="SMART" id="SM00100">
    <property type="entry name" value="cNMP"/>
    <property type="match status" value="4"/>
</dbReference>
<reference evidence="12" key="3">
    <citation type="submission" date="2015-02" db="UniProtKB">
        <authorList>
            <consortium name="EnsemblProtists"/>
        </authorList>
    </citation>
    <scope>IDENTIFICATION</scope>
    <source>
        <strain evidence="12">DAOM BR144</strain>
    </source>
</reference>
<dbReference type="VEuPathDB" id="FungiDB:PYU1_G006738"/>
<feature type="transmembrane region" description="Helical" evidence="10">
    <location>
        <begin position="1102"/>
        <end position="1122"/>
    </location>
</feature>
<dbReference type="Proteomes" id="UP000019132">
    <property type="component" value="Unassembled WGS sequence"/>
</dbReference>
<dbReference type="GO" id="GO:0005221">
    <property type="term" value="F:intracellularly cyclic nucleotide-activated monoatomic cation channel activity"/>
    <property type="evidence" value="ECO:0007669"/>
    <property type="project" value="InterPro"/>
</dbReference>
<evidence type="ECO:0000256" key="4">
    <source>
        <dbReference type="ARBA" id="ARBA00022989"/>
    </source>
</evidence>
<feature type="transmembrane region" description="Helical" evidence="10">
    <location>
        <begin position="1842"/>
        <end position="1862"/>
    </location>
</feature>
<dbReference type="InterPro" id="IPR014710">
    <property type="entry name" value="RmlC-like_jellyroll"/>
</dbReference>
<dbReference type="CDD" id="cd00038">
    <property type="entry name" value="CAP_ED"/>
    <property type="match status" value="4"/>
</dbReference>
<organism evidence="12 13">
    <name type="scientific">Globisporangium ultimum (strain ATCC 200006 / CBS 805.95 / DAOM BR144)</name>
    <name type="common">Pythium ultimum</name>
    <dbReference type="NCBI Taxonomy" id="431595"/>
    <lineage>
        <taxon>Eukaryota</taxon>
        <taxon>Sar</taxon>
        <taxon>Stramenopiles</taxon>
        <taxon>Oomycota</taxon>
        <taxon>Peronosporomycetes</taxon>
        <taxon>Pythiales</taxon>
        <taxon>Pythiaceae</taxon>
        <taxon>Globisporangium</taxon>
    </lineage>
</organism>
<keyword evidence="6 10" id="KW-0472">Membrane</keyword>
<keyword evidence="5" id="KW-0406">Ion transport</keyword>
<dbReference type="InterPro" id="IPR050866">
    <property type="entry name" value="CNG_cation_channel"/>
</dbReference>
<feature type="domain" description="Cyclic nucleotide-binding" evidence="11">
    <location>
        <begin position="1969"/>
        <end position="2059"/>
    </location>
</feature>
<feature type="transmembrane region" description="Helical" evidence="10">
    <location>
        <begin position="1433"/>
        <end position="1450"/>
    </location>
</feature>
<feature type="compositionally biased region" description="Polar residues" evidence="9">
    <location>
        <begin position="474"/>
        <end position="484"/>
    </location>
</feature>
<dbReference type="InterPro" id="IPR018490">
    <property type="entry name" value="cNMP-bd_dom_sf"/>
</dbReference>
<dbReference type="eggNOG" id="KOG0500">
    <property type="taxonomic scope" value="Eukaryota"/>
</dbReference>
<evidence type="ECO:0000256" key="6">
    <source>
        <dbReference type="ARBA" id="ARBA00023136"/>
    </source>
</evidence>
<evidence type="ECO:0000256" key="2">
    <source>
        <dbReference type="ARBA" id="ARBA00022448"/>
    </source>
</evidence>
<feature type="compositionally biased region" description="Low complexity" evidence="9">
    <location>
        <begin position="2243"/>
        <end position="2254"/>
    </location>
</feature>
<feature type="transmembrane region" description="Helical" evidence="10">
    <location>
        <begin position="1209"/>
        <end position="1227"/>
    </location>
</feature>
<dbReference type="PANTHER" id="PTHR45638:SF11">
    <property type="entry name" value="CYCLIC NUCLEOTIDE-GATED CATION CHANNEL SUBUNIT A"/>
    <property type="match status" value="1"/>
</dbReference>
<keyword evidence="3 10" id="KW-0812">Transmembrane</keyword>
<evidence type="ECO:0000256" key="3">
    <source>
        <dbReference type="ARBA" id="ARBA00022692"/>
    </source>
</evidence>
<keyword evidence="4 10" id="KW-1133">Transmembrane helix</keyword>
<dbReference type="Gene3D" id="1.10.287.70">
    <property type="match status" value="4"/>
</dbReference>
<reference evidence="13" key="2">
    <citation type="submission" date="2010-04" db="EMBL/GenBank/DDBJ databases">
        <authorList>
            <person name="Buell R."/>
            <person name="Hamilton J."/>
            <person name="Hostetler J."/>
        </authorList>
    </citation>
    <scope>NUCLEOTIDE SEQUENCE [LARGE SCALE GENOMIC DNA]</scope>
    <source>
        <strain evidence="13">DAOM:BR144</strain>
    </source>
</reference>
<dbReference type="Gene3D" id="2.60.120.10">
    <property type="entry name" value="Jelly Rolls"/>
    <property type="match status" value="4"/>
</dbReference>
<evidence type="ECO:0000259" key="11">
    <source>
        <dbReference type="PROSITE" id="PS50042"/>
    </source>
</evidence>
<proteinExistence type="predicted"/>
<dbReference type="Pfam" id="PF00027">
    <property type="entry name" value="cNMP_binding"/>
    <property type="match status" value="4"/>
</dbReference>
<feature type="region of interest" description="Disordered" evidence="9">
    <location>
        <begin position="2241"/>
        <end position="2260"/>
    </location>
</feature>
<accession>K3WP59</accession>
<dbReference type="PROSITE" id="PS50042">
    <property type="entry name" value="CNMP_BINDING_3"/>
    <property type="match status" value="4"/>
</dbReference>
<keyword evidence="8" id="KW-0407">Ion channel</keyword>
<feature type="domain" description="Cyclic nucleotide-binding" evidence="11">
    <location>
        <begin position="1396"/>
        <end position="1541"/>
    </location>
</feature>
<sequence length="2260" mass="257491">MNRIVDLRDSFRLSRLSPRTRSVEAISLRVRSAIDPHSPFIKTWHQLLLAGVIYELFIIPFIVTFKPHAVPKETPEGAVFYASEVLFLLDFHVKLNTGFYEDGNIHRDLRKTRIKYLRSVEFVRDLISIFPYSILPVHLPVSLMVLEAPKLLRLWQLPKYLANLDNLYAKHFEALKLSKLVVGIILVSHLIACIRFSFGYDVHHYNHWLPKVPDEEQSPKREYLMSLFWAFGILSGLFEGELPHSVVEFIFTSFVALCGFSIFTSLCATFFMLSKCESGQAEAAEGRINQLKHILDFHRVSESLQTQAVEYLRLYYTDADSNEREVMKLLCPSIATDIQVELMKETVARVPLFSDCNGDFIIALTSLLQRVSLPAQCTLFQAGDFGDAMYIIHSGVLDVIVGKAKVRELRKNDFVGELSLFSSSPRTATVVTTTYCVLYKLSRFHTEKVLDGYPRVARSIAIVVKRFLEKAQEQQAKGNQSSSAPGPVVANNDDNADVQATVRRGSVFRSPLSRLLISDIKRKSSNAVTPILILPAGTPRPHKLSSAAPLMRRVLTGKARKESDSIKVFYDQYTGSSTIVLVVNWVLIPLQLAFDLFDGSTWYILVLNILTDIALYVDIYVNFNLSYMRDAEKILDPTRSAIRYLRSTFLLDLLCVIPYSIFAPSIHFAITRIPRLFRIFRTWGHYQELDKIYHLHSKQRLLVFGLVLFLLIHVVCCMHFSVTHIEGFNSAEDSWIPCDDIELLRLPDGMFIDHVNVTYNATDPHVLEIARMQYFRSFYYATNVLTGLGRTMEPISDIQYMIALLFMFSGFLITAVVVDNVQKRFTASAFEEKEFFAIRSRIQLFLRRQKAPFAIHQRVSAFLDYWWASHRGALIEELLVDLPLGYRREILRSVCKPALQTLALLLGVRPVLNKLEEVFVDNAQFLLYGQDEVLYREGDNAHGLFFLLEGNITLTSSGNKPKDVPQGGCFGTRSLQTDETHAGYAETATASSGCVVLFFTRQKMEILHEIFPALESALTRLEKRLLDTKLSKSVFSDHSGSSSHGKNSSWFIRSITCQSDSIDPDSIFMALWETWLFVAMTMQWVLVILHICFGVDEANHGVVDGITVTLEVFFLIDLYVRARRGYHEFGNKVMDLAKIRRRFFRSWTFMIDLVALLPLFMLNWILPTTNRLEIFNINKLARALKVPMQFQALEQRYLKFAMELRLFKLLYYTFLLAHVFGSLYFDFASHASQLYSLGSEEPPKTNFGTNKWLLGASMETAEPSLQYFSSAFWAFGLMSASQQGELPKTSIQCIFSVVTMISGFFLFAYVVGNFADIIELADAENREFNEKLGSIRHLLAHFTLPPSIEAKMKTFFFFKRFHSITQEKLLERCLPPSLMTDIRLTNLHTMIQKVPFLGNMEESITRMLVSHFSQVLILKDDFVYRQGDEGTDMYFVFTGILTVLLPMALSKRSDYRGKSRSSSSRAGSTIEVDVKSLKQLSEITSGDFFGENALFSDNPRNAYVRARTSCILYSLSRRSLEMVFKLYPNWKKRVLQTVKVQQKQQRLYAPTNDRQQQNSNSNSISSMREDAVAEDDEDVSYDQPEEITANPRENLQPIAMMQGWQRFLPCCVFSLIHGVEAQSQLHIVWLFLIAITTGYVAVIDPYRIAFDSCERWTGIPIAVNLIEILCTLLFPLDVWVNWRLKESEISIEIYEEKHRDSYKADRLMWDVLAALPIDYVLSFAFAGALWIRLFRCIKVKNIVHYMNEINRQSVSYEWARFKTIWVLYLLVMYWSACAYLKLSSHEGYGTVWNAWLPTEDTHITNPANPSSSQLWLRFFRAMFFAVTAFVKKCRTFVPESTLTSVFSILICFVGLLVMSFMIGEISSLYISYIGNEVKFRKDQIETELYLSRWKIGREMKARVHLFLSTLWSSHRGINYQHVFDELPRKIRRQTVLHIADLPIKALTNKVFRPLTHGDASSLKILTSAIADHLHFESYPRGESVVVEGTIPKGMYFVVKGALVPTSEMHPELCRAVCYKKGSYFSEQGLLGYSVSKVSVRTMKASDLLSLSTDSLLSALQSHSFFSIALNLVKKLFNDLREVHSGEIPKSRDIWASHLKKILVRQRMEWALSLTPSPSHADASAEIEPLDVIPPTYLPFSPASGAITGSSLPKGATLWSAVLAGVLDTDTPYTCLQMFESFLELVVPVGELYDKTTMTTAVSPRGTNDRGGANGGGTELRLKNIVQQIGAGRLRMKGVAQKLSRQSGQSTQSQRNLNVVN</sequence>
<feature type="transmembrane region" description="Helical" evidence="10">
    <location>
        <begin position="601"/>
        <end position="621"/>
    </location>
</feature>
<feature type="transmembrane region" description="Helical" evidence="10">
    <location>
        <begin position="1075"/>
        <end position="1096"/>
    </location>
</feature>
<evidence type="ECO:0000256" key="8">
    <source>
        <dbReference type="ARBA" id="ARBA00023303"/>
    </source>
</evidence>
<feature type="transmembrane region" description="Helical" evidence="10">
    <location>
        <begin position="1143"/>
        <end position="1166"/>
    </location>
</feature>
<feature type="domain" description="Cyclic nucleotide-binding" evidence="11">
    <location>
        <begin position="919"/>
        <end position="1007"/>
    </location>
</feature>
<feature type="compositionally biased region" description="Low complexity" evidence="9">
    <location>
        <begin position="1555"/>
        <end position="1566"/>
    </location>
</feature>
<feature type="transmembrane region" description="Helical" evidence="10">
    <location>
        <begin position="1711"/>
        <end position="1731"/>
    </location>
</feature>
<dbReference type="GO" id="GO:0016020">
    <property type="term" value="C:membrane"/>
    <property type="evidence" value="ECO:0007669"/>
    <property type="project" value="UniProtKB-SubCell"/>
</dbReference>
<feature type="transmembrane region" description="Helical" evidence="10">
    <location>
        <begin position="180"/>
        <end position="203"/>
    </location>
</feature>
<dbReference type="HOGENOM" id="CLU_001032_0_0_1"/>
<dbReference type="SUPFAM" id="SSF81324">
    <property type="entry name" value="Voltage-gated potassium channels"/>
    <property type="match status" value="4"/>
</dbReference>
<dbReference type="InParanoid" id="K3WP59"/>
<evidence type="ECO:0000313" key="12">
    <source>
        <dbReference type="EnsemblProtists" id="PYU1_T006751"/>
    </source>
</evidence>
<dbReference type="PANTHER" id="PTHR45638">
    <property type="entry name" value="CYCLIC NUCLEOTIDE-GATED CATION CHANNEL SUBUNIT A"/>
    <property type="match status" value="1"/>
</dbReference>
<feature type="transmembrane region" description="Helical" evidence="10">
    <location>
        <begin position="701"/>
        <end position="722"/>
    </location>
</feature>
<evidence type="ECO:0000313" key="13">
    <source>
        <dbReference type="Proteomes" id="UP000019132"/>
    </source>
</evidence>
<evidence type="ECO:0000256" key="5">
    <source>
        <dbReference type="ARBA" id="ARBA00023065"/>
    </source>
</evidence>
<dbReference type="STRING" id="431595.K3WP59"/>
<dbReference type="GO" id="GO:0044877">
    <property type="term" value="F:protein-containing complex binding"/>
    <property type="evidence" value="ECO:0007669"/>
    <property type="project" value="TreeGrafter"/>
</dbReference>
<evidence type="ECO:0000256" key="10">
    <source>
        <dbReference type="SAM" id="Phobius"/>
    </source>
</evidence>
<dbReference type="PROSITE" id="PS00889">
    <property type="entry name" value="CNMP_BINDING_2"/>
    <property type="match status" value="1"/>
</dbReference>
<dbReference type="Pfam" id="PF00520">
    <property type="entry name" value="Ion_trans"/>
    <property type="match status" value="3"/>
</dbReference>
<feature type="transmembrane region" description="Helical" evidence="10">
    <location>
        <begin position="1765"/>
        <end position="1782"/>
    </location>
</feature>
<dbReference type="SUPFAM" id="SSF51206">
    <property type="entry name" value="cAMP-binding domain-like"/>
    <property type="match status" value="4"/>
</dbReference>
<feature type="domain" description="Cyclic nucleotide-binding" evidence="11">
    <location>
        <begin position="352"/>
        <end position="450"/>
    </location>
</feature>
<feature type="region of interest" description="Disordered" evidence="9">
    <location>
        <begin position="474"/>
        <end position="493"/>
    </location>
</feature>
<evidence type="ECO:0000256" key="9">
    <source>
        <dbReference type="SAM" id="MobiDB-lite"/>
    </source>
</evidence>
<dbReference type="InterPro" id="IPR018488">
    <property type="entry name" value="cNMP-bd_CS"/>
</dbReference>
<protein>
    <recommendedName>
        <fullName evidence="11">Cyclic nucleotide-binding domain-containing protein</fullName>
    </recommendedName>
</protein>
<name>K3WP59_GLOUD</name>
<evidence type="ECO:0000256" key="7">
    <source>
        <dbReference type="ARBA" id="ARBA00023286"/>
    </source>
</evidence>